<keyword evidence="2" id="KW-1185">Reference proteome</keyword>
<dbReference type="AlphaFoldDB" id="A0A9N8HYA7"/>
<dbReference type="Proteomes" id="UP001153069">
    <property type="component" value="Unassembled WGS sequence"/>
</dbReference>
<evidence type="ECO:0000313" key="2">
    <source>
        <dbReference type="Proteomes" id="UP001153069"/>
    </source>
</evidence>
<dbReference type="EMBL" id="CAICTM010003840">
    <property type="protein sequence ID" value="CAB9531683.1"/>
    <property type="molecule type" value="Genomic_DNA"/>
</dbReference>
<comment type="caution">
    <text evidence="1">The sequence shown here is derived from an EMBL/GenBank/DDBJ whole genome shotgun (WGS) entry which is preliminary data.</text>
</comment>
<accession>A0A9N8HYA7</accession>
<proteinExistence type="predicted"/>
<reference evidence="1" key="1">
    <citation type="submission" date="2020-06" db="EMBL/GenBank/DDBJ databases">
        <authorList>
            <consortium name="Plant Systems Biology data submission"/>
        </authorList>
    </citation>
    <scope>NUCLEOTIDE SEQUENCE</scope>
    <source>
        <strain evidence="1">D6</strain>
    </source>
</reference>
<dbReference type="OrthoDB" id="37399at2759"/>
<name>A0A9N8HYA7_9STRA</name>
<gene>
    <name evidence="1" type="ORF">SEMRO_3842_G351400.1</name>
</gene>
<evidence type="ECO:0000313" key="1">
    <source>
        <dbReference type="EMBL" id="CAB9531683.1"/>
    </source>
</evidence>
<sequence length="215" mass="24386">MLGTADEKTRALVQRENPKAPWPSNIEAMITRDYHSTFPGRNAGFQAGFWVLKPSQKHFDKLIEIIKTTNYAIVHAKKNGKCLSGADSCEDCRTTPIPEINSFHYTACRKPWTCIAVKTNDPNNSMPRKYSIPTDIVHFDQCMQAQKVWHGMRAHLEEQLVQLTGDKENILQKGQSGSYNKEFFLGHCSEDQSKGYLRLAGGAPETIKRIPELYK</sequence>
<protein>
    <submittedName>
        <fullName evidence="1">Uncharacterized protein</fullName>
    </submittedName>
</protein>
<organism evidence="1 2">
    <name type="scientific">Seminavis robusta</name>
    <dbReference type="NCBI Taxonomy" id="568900"/>
    <lineage>
        <taxon>Eukaryota</taxon>
        <taxon>Sar</taxon>
        <taxon>Stramenopiles</taxon>
        <taxon>Ochrophyta</taxon>
        <taxon>Bacillariophyta</taxon>
        <taxon>Bacillariophyceae</taxon>
        <taxon>Bacillariophycidae</taxon>
        <taxon>Naviculales</taxon>
        <taxon>Naviculaceae</taxon>
        <taxon>Seminavis</taxon>
    </lineage>
</organism>